<comment type="caution">
    <text evidence="1">The sequence shown here is derived from an EMBL/GenBank/DDBJ whole genome shotgun (WGS) entry which is preliminary data.</text>
</comment>
<dbReference type="EMBL" id="DSKY01000014">
    <property type="protein sequence ID" value="HDY58892.1"/>
    <property type="molecule type" value="Genomic_DNA"/>
</dbReference>
<accession>A0A7V1EHX7</accession>
<dbReference type="AlphaFoldDB" id="A0A7V1EHX7"/>
<protein>
    <submittedName>
        <fullName evidence="1">Uncharacterized protein</fullName>
    </submittedName>
</protein>
<reference evidence="1" key="1">
    <citation type="journal article" date="2020" name="mSystems">
        <title>Genome- and Community-Level Interaction Insights into Carbon Utilization and Element Cycling Functions of Hydrothermarchaeota in Hydrothermal Sediment.</title>
        <authorList>
            <person name="Zhou Z."/>
            <person name="Liu Y."/>
            <person name="Xu W."/>
            <person name="Pan J."/>
            <person name="Luo Z.H."/>
            <person name="Li M."/>
        </authorList>
    </citation>
    <scope>NUCLEOTIDE SEQUENCE [LARGE SCALE GENOMIC DNA]</scope>
    <source>
        <strain evidence="1">SpSt-258</strain>
    </source>
</reference>
<evidence type="ECO:0000313" key="1">
    <source>
        <dbReference type="EMBL" id="HDY58892.1"/>
    </source>
</evidence>
<gene>
    <name evidence="1" type="ORF">ENP86_04990</name>
</gene>
<proteinExistence type="predicted"/>
<name>A0A7V1EHX7_UNCW3</name>
<organism evidence="1">
    <name type="scientific">candidate division WOR-3 bacterium</name>
    <dbReference type="NCBI Taxonomy" id="2052148"/>
    <lineage>
        <taxon>Bacteria</taxon>
        <taxon>Bacteria division WOR-3</taxon>
    </lineage>
</organism>
<sequence length="85" mass="11353">MHREVWLELHPYYFLLWRLAHTDYFKQRYQNIKQKDPYYARDKSRKFRLLHPDYYKEYRERNRKTLQRYWRKYKRKKRAQKCRFQ</sequence>